<dbReference type="GO" id="GO:0006289">
    <property type="term" value="P:nucleotide-excision repair"/>
    <property type="evidence" value="ECO:0007669"/>
    <property type="project" value="InterPro"/>
</dbReference>
<dbReference type="GO" id="GO:0003676">
    <property type="term" value="F:nucleic acid binding"/>
    <property type="evidence" value="ECO:0007669"/>
    <property type="project" value="InterPro"/>
</dbReference>
<dbReference type="Proteomes" id="UP000289792">
    <property type="component" value="Unassembled WGS sequence"/>
</dbReference>
<dbReference type="InterPro" id="IPR047296">
    <property type="entry name" value="GIY-YIG_UvrC_Cho"/>
</dbReference>
<dbReference type="CDD" id="cd10434">
    <property type="entry name" value="GIY-YIG_UvrC_Cho"/>
    <property type="match status" value="1"/>
</dbReference>
<evidence type="ECO:0000256" key="2">
    <source>
        <dbReference type="ARBA" id="ARBA00026073"/>
    </source>
</evidence>
<dbReference type="EMBL" id="SDDZ01000001">
    <property type="protein sequence ID" value="RXJ52614.1"/>
    <property type="molecule type" value="Genomic_DNA"/>
</dbReference>
<dbReference type="AlphaFoldDB" id="A0A4Q0XKQ6"/>
<dbReference type="OrthoDB" id="9803913at2"/>
<dbReference type="CDD" id="cd06127">
    <property type="entry name" value="DEDDh"/>
    <property type="match status" value="1"/>
</dbReference>
<dbReference type="GO" id="GO:0045004">
    <property type="term" value="P:DNA replication proofreading"/>
    <property type="evidence" value="ECO:0007669"/>
    <property type="project" value="TreeGrafter"/>
</dbReference>
<feature type="domain" description="GIY-YIG" evidence="3">
    <location>
        <begin position="200"/>
        <end position="276"/>
    </location>
</feature>
<reference evidence="4 5" key="1">
    <citation type="submission" date="2019-01" db="EMBL/GenBank/DDBJ databases">
        <title>Genome sequence of the Antarctic species Gelidibacter gilvus ACAM 158(T).</title>
        <authorList>
            <person name="Bowman J.P."/>
        </authorList>
    </citation>
    <scope>NUCLEOTIDE SEQUENCE [LARGE SCALE GENOMIC DNA]</scope>
    <source>
        <strain evidence="4 5">IC158</strain>
    </source>
</reference>
<evidence type="ECO:0000256" key="1">
    <source>
        <dbReference type="ARBA" id="ARBA00025483"/>
    </source>
</evidence>
<comment type="function">
    <text evidence="1">DNA polymerase III is a complex, multichain enzyme responsible for most of the replicative synthesis in bacteria. The epsilon subunit contain the editing function and is a proofreading 3'-5' exonuclease.</text>
</comment>
<evidence type="ECO:0000259" key="3">
    <source>
        <dbReference type="PROSITE" id="PS50164"/>
    </source>
</evidence>
<dbReference type="PANTHER" id="PTHR30231">
    <property type="entry name" value="DNA POLYMERASE III SUBUNIT EPSILON"/>
    <property type="match status" value="1"/>
</dbReference>
<dbReference type="Pfam" id="PF01541">
    <property type="entry name" value="GIY-YIG"/>
    <property type="match status" value="1"/>
</dbReference>
<dbReference type="InterPro" id="IPR013520">
    <property type="entry name" value="Ribonucl_H"/>
</dbReference>
<comment type="subunit">
    <text evidence="2">DNA polymerase III contains a core (composed of alpha, epsilon and theta chains) that associates with a tau subunit. This core dimerizes to form the POLIII' complex. PolIII' associates with the gamma complex (composed of gamma, delta, delta', psi and chi chains) and with the beta chain to form the complete DNA polymerase III complex.</text>
</comment>
<dbReference type="Gene3D" id="3.40.1440.10">
    <property type="entry name" value="GIY-YIG endonuclease"/>
    <property type="match status" value="1"/>
</dbReference>
<organism evidence="4 5">
    <name type="scientific">Gelidibacter gilvus</name>
    <dbReference type="NCBI Taxonomy" id="59602"/>
    <lineage>
        <taxon>Bacteria</taxon>
        <taxon>Pseudomonadati</taxon>
        <taxon>Bacteroidota</taxon>
        <taxon>Flavobacteriia</taxon>
        <taxon>Flavobacteriales</taxon>
        <taxon>Flavobacteriaceae</taxon>
        <taxon>Gelidibacter</taxon>
    </lineage>
</organism>
<gene>
    <name evidence="4" type="ORF">ESZ48_02665</name>
</gene>
<dbReference type="Pfam" id="PF00929">
    <property type="entry name" value="RNase_T"/>
    <property type="match status" value="1"/>
</dbReference>
<proteinExistence type="predicted"/>
<dbReference type="PANTHER" id="PTHR30231:SF41">
    <property type="entry name" value="DNA POLYMERASE III SUBUNIT EPSILON"/>
    <property type="match status" value="1"/>
</dbReference>
<evidence type="ECO:0000313" key="4">
    <source>
        <dbReference type="EMBL" id="RXJ52614.1"/>
    </source>
</evidence>
<sequence>MAKPKTTYTIIDVETTGRGNKITEISIFKHDGEKVLEEFTSLVNPQALIPDYITALTGIDNALVADAPTFAEISEAILSITEDSIFVAHNVNFDYNVIRNEFKAIGGDFRRRKLCTVRLSRTLFPGFRSYSLGKLCNSLNITLVDRHRARGDAEATVTLFEKLLGHNNSDTVFADFLKKGSKEATLPSHLPSAIFEGIPNGPGIYYFKNKKGKIIYVGKAINLKKRVLGHFYDKKEKELNLCRETAHIDFELSGSDLVARLMEDAAIKHHFPIYNQASKRVPKPFAVFNYEDRQGVQHLAFNTLKATPYPLQIFHSIRDCRLYLEHVCEQFELCPKYCHLQENVWTCSHYKLTTCKGVCREEESVVAYNERVSLAIDYMANSNQNMVLKEKGRHLEEEAFVLIKNGLYLGYGFVEKSEQIVNTEDLDSFLIPQKETTEVQGILRKLLLQSSGIETLEIQSH</sequence>
<protein>
    <submittedName>
        <fullName evidence="4">DNA polymerase III subunit epsilon</fullName>
    </submittedName>
</protein>
<dbReference type="InterPro" id="IPR036397">
    <property type="entry name" value="RNaseH_sf"/>
</dbReference>
<accession>A0A4Q0XKQ6</accession>
<dbReference type="InterPro" id="IPR000305">
    <property type="entry name" value="GIY-YIG_endonuc"/>
</dbReference>
<dbReference type="PROSITE" id="PS50164">
    <property type="entry name" value="GIY_YIG"/>
    <property type="match status" value="1"/>
</dbReference>
<dbReference type="Gene3D" id="3.30.420.10">
    <property type="entry name" value="Ribonuclease H-like superfamily/Ribonuclease H"/>
    <property type="match status" value="1"/>
</dbReference>
<keyword evidence="5" id="KW-1185">Reference proteome</keyword>
<dbReference type="RefSeq" id="WP_129015748.1">
    <property type="nucleotide sequence ID" value="NZ_SDDZ01000001.1"/>
</dbReference>
<dbReference type="SMART" id="SM00465">
    <property type="entry name" value="GIYc"/>
    <property type="match status" value="1"/>
</dbReference>
<dbReference type="GO" id="GO:0005829">
    <property type="term" value="C:cytosol"/>
    <property type="evidence" value="ECO:0007669"/>
    <property type="project" value="TreeGrafter"/>
</dbReference>
<dbReference type="SUPFAM" id="SSF53098">
    <property type="entry name" value="Ribonuclease H-like"/>
    <property type="match status" value="1"/>
</dbReference>
<name>A0A4Q0XKQ6_9FLAO</name>
<dbReference type="SUPFAM" id="SSF82771">
    <property type="entry name" value="GIY-YIG endonuclease"/>
    <property type="match status" value="1"/>
</dbReference>
<dbReference type="InterPro" id="IPR012337">
    <property type="entry name" value="RNaseH-like_sf"/>
</dbReference>
<comment type="caution">
    <text evidence="4">The sequence shown here is derived from an EMBL/GenBank/DDBJ whole genome shotgun (WGS) entry which is preliminary data.</text>
</comment>
<dbReference type="SMART" id="SM00479">
    <property type="entry name" value="EXOIII"/>
    <property type="match status" value="1"/>
</dbReference>
<dbReference type="GO" id="GO:0008408">
    <property type="term" value="F:3'-5' exonuclease activity"/>
    <property type="evidence" value="ECO:0007669"/>
    <property type="project" value="TreeGrafter"/>
</dbReference>
<evidence type="ECO:0000313" key="5">
    <source>
        <dbReference type="Proteomes" id="UP000289792"/>
    </source>
</evidence>
<dbReference type="FunFam" id="3.30.420.10:FF:000045">
    <property type="entry name" value="3'-5' exonuclease DinG"/>
    <property type="match status" value="1"/>
</dbReference>
<dbReference type="InterPro" id="IPR035901">
    <property type="entry name" value="GIY-YIG_endonuc_sf"/>
</dbReference>